<name>A0AB34I628_ESCRO</name>
<sequence length="108" mass="11746">MYQAQGWGIARLTGPRAQPNSWPANQEAEETPVSAELSRNHPVAALTCLQVFSKYRDSALYLVPFSLEPSSQPGFPGEFLLIAEDFDSSQEPSWVVQAGVGPLPDTTP</sequence>
<feature type="region of interest" description="Disordered" evidence="1">
    <location>
        <begin position="1"/>
        <end position="37"/>
    </location>
</feature>
<comment type="caution">
    <text evidence="2">The sequence shown here is derived from an EMBL/GenBank/DDBJ whole genome shotgun (WGS) entry which is preliminary data.</text>
</comment>
<evidence type="ECO:0000313" key="2">
    <source>
        <dbReference type="EMBL" id="KAJ8798847.1"/>
    </source>
</evidence>
<dbReference type="Proteomes" id="UP001159641">
    <property type="component" value="Unassembled WGS sequence"/>
</dbReference>
<gene>
    <name evidence="2" type="ORF">J1605_000004</name>
</gene>
<evidence type="ECO:0000256" key="1">
    <source>
        <dbReference type="SAM" id="MobiDB-lite"/>
    </source>
</evidence>
<protein>
    <submittedName>
        <fullName evidence="2">Uncharacterized protein</fullName>
    </submittedName>
</protein>
<evidence type="ECO:0000313" key="3">
    <source>
        <dbReference type="Proteomes" id="UP001159641"/>
    </source>
</evidence>
<organism evidence="2 3">
    <name type="scientific">Eschrichtius robustus</name>
    <name type="common">California gray whale</name>
    <name type="synonym">Eschrichtius gibbosus</name>
    <dbReference type="NCBI Taxonomy" id="9764"/>
    <lineage>
        <taxon>Eukaryota</taxon>
        <taxon>Metazoa</taxon>
        <taxon>Chordata</taxon>
        <taxon>Craniata</taxon>
        <taxon>Vertebrata</taxon>
        <taxon>Euteleostomi</taxon>
        <taxon>Mammalia</taxon>
        <taxon>Eutheria</taxon>
        <taxon>Laurasiatheria</taxon>
        <taxon>Artiodactyla</taxon>
        <taxon>Whippomorpha</taxon>
        <taxon>Cetacea</taxon>
        <taxon>Mysticeti</taxon>
        <taxon>Eschrichtiidae</taxon>
        <taxon>Eschrichtius</taxon>
    </lineage>
</organism>
<proteinExistence type="predicted"/>
<accession>A0AB34I628</accession>
<keyword evidence="3" id="KW-1185">Reference proteome</keyword>
<dbReference type="AlphaFoldDB" id="A0AB34I628"/>
<dbReference type="EMBL" id="JAIQCJ010000001">
    <property type="protein sequence ID" value="KAJ8798847.1"/>
    <property type="molecule type" value="Genomic_DNA"/>
</dbReference>
<reference evidence="2 3" key="1">
    <citation type="submission" date="2022-11" db="EMBL/GenBank/DDBJ databases">
        <title>Whole genome sequence of Eschrichtius robustus ER-17-0199.</title>
        <authorList>
            <person name="Bruniche-Olsen A."/>
            <person name="Black A.N."/>
            <person name="Fields C.J."/>
            <person name="Walden K."/>
            <person name="Dewoody J.A."/>
        </authorList>
    </citation>
    <scope>NUCLEOTIDE SEQUENCE [LARGE SCALE GENOMIC DNA]</scope>
    <source>
        <strain evidence="2">ER-17-0199</strain>
        <tissue evidence="2">Blubber</tissue>
    </source>
</reference>